<name>A0A9W6XAS4_9STRA</name>
<dbReference type="AlphaFoldDB" id="A0A9W6XAS4"/>
<dbReference type="Proteomes" id="UP001165121">
    <property type="component" value="Unassembled WGS sequence"/>
</dbReference>
<dbReference type="EMBL" id="BSXT01000833">
    <property type="protein sequence ID" value="GMF34790.1"/>
    <property type="molecule type" value="Genomic_DNA"/>
</dbReference>
<protein>
    <submittedName>
        <fullName evidence="1">Unnamed protein product</fullName>
    </submittedName>
</protein>
<proteinExistence type="predicted"/>
<comment type="caution">
    <text evidence="1">The sequence shown here is derived from an EMBL/GenBank/DDBJ whole genome shotgun (WGS) entry which is preliminary data.</text>
</comment>
<accession>A0A9W6XAS4</accession>
<evidence type="ECO:0000313" key="2">
    <source>
        <dbReference type="Proteomes" id="UP001165121"/>
    </source>
</evidence>
<gene>
    <name evidence="1" type="ORF">Pfra01_000903400</name>
</gene>
<keyword evidence="2" id="KW-1185">Reference proteome</keyword>
<evidence type="ECO:0000313" key="1">
    <source>
        <dbReference type="EMBL" id="GMF34790.1"/>
    </source>
</evidence>
<reference evidence="1" key="1">
    <citation type="submission" date="2023-04" db="EMBL/GenBank/DDBJ databases">
        <title>Phytophthora fragariaefolia NBRC 109709.</title>
        <authorList>
            <person name="Ichikawa N."/>
            <person name="Sato H."/>
            <person name="Tonouchi N."/>
        </authorList>
    </citation>
    <scope>NUCLEOTIDE SEQUENCE</scope>
    <source>
        <strain evidence="1">NBRC 109709</strain>
    </source>
</reference>
<organism evidence="1 2">
    <name type="scientific">Phytophthora fragariaefolia</name>
    <dbReference type="NCBI Taxonomy" id="1490495"/>
    <lineage>
        <taxon>Eukaryota</taxon>
        <taxon>Sar</taxon>
        <taxon>Stramenopiles</taxon>
        <taxon>Oomycota</taxon>
        <taxon>Peronosporomycetes</taxon>
        <taxon>Peronosporales</taxon>
        <taxon>Peronosporaceae</taxon>
        <taxon>Phytophthora</taxon>
    </lineage>
</organism>
<sequence length="185" mass="20148">MYLEPPNLSYCLCPKTPSTTFAPRSTSNDAPIACCVHQNVTVELGVVPKTCGYPDLPPIRTVYSYCDAIDHKHLIIASPAGGDMDSMFRCEFLINAVCIRSRPMDRTMAPTLVSLQMMTRWGARGLRGRFNGITSTGTQRSGYSAPSPSGLTVQMSLPGRRSCHHCTLISGPKLWSVSVILSPIL</sequence>